<evidence type="ECO:0000313" key="2">
    <source>
        <dbReference type="Proteomes" id="UP000178448"/>
    </source>
</evidence>
<reference evidence="1 2" key="1">
    <citation type="journal article" date="2016" name="Nat. Commun.">
        <title>Thousands of microbial genomes shed light on interconnected biogeochemical processes in an aquifer system.</title>
        <authorList>
            <person name="Anantharaman K."/>
            <person name="Brown C.T."/>
            <person name="Hug L.A."/>
            <person name="Sharon I."/>
            <person name="Castelle C.J."/>
            <person name="Probst A.J."/>
            <person name="Thomas B.C."/>
            <person name="Singh A."/>
            <person name="Wilkins M.J."/>
            <person name="Karaoz U."/>
            <person name="Brodie E.L."/>
            <person name="Williams K.H."/>
            <person name="Hubbard S.S."/>
            <person name="Banfield J.F."/>
        </authorList>
    </citation>
    <scope>NUCLEOTIDE SEQUENCE [LARGE SCALE GENOMIC DNA]</scope>
</reference>
<proteinExistence type="predicted"/>
<accession>A0A1F5YP21</accession>
<protein>
    <submittedName>
        <fullName evidence="1">Uncharacterized protein</fullName>
    </submittedName>
</protein>
<dbReference type="AlphaFoldDB" id="A0A1F5YP21"/>
<comment type="caution">
    <text evidence="1">The sequence shown here is derived from an EMBL/GenBank/DDBJ whole genome shotgun (WGS) entry which is preliminary data.</text>
</comment>
<organism evidence="1 2">
    <name type="scientific">Candidatus Gottesmanbacteria bacterium RBG_16_52_11</name>
    <dbReference type="NCBI Taxonomy" id="1798374"/>
    <lineage>
        <taxon>Bacteria</taxon>
        <taxon>Candidatus Gottesmaniibacteriota</taxon>
    </lineage>
</organism>
<dbReference type="Proteomes" id="UP000178448">
    <property type="component" value="Unassembled WGS sequence"/>
</dbReference>
<name>A0A1F5YP21_9BACT</name>
<gene>
    <name evidence="1" type="ORF">A2Z33_01350</name>
</gene>
<dbReference type="STRING" id="1798374.A2Z33_01350"/>
<dbReference type="EMBL" id="MFJD01000009">
    <property type="protein sequence ID" value="OGG01876.1"/>
    <property type="molecule type" value="Genomic_DNA"/>
</dbReference>
<evidence type="ECO:0000313" key="1">
    <source>
        <dbReference type="EMBL" id="OGG01876.1"/>
    </source>
</evidence>
<sequence length="90" mass="10187">MEKDDISRRRAEEIAALGYPLTGKAEFTGYNLTNVEPMVGFRKYLSEKIGLDAVSWNSLAESDQKVLWSRYNEQLCQEARRAGRGSEDGI</sequence>